<dbReference type="InterPro" id="IPR011006">
    <property type="entry name" value="CheY-like_superfamily"/>
</dbReference>
<evidence type="ECO:0000256" key="7">
    <source>
        <dbReference type="ARBA" id="ARBA00022741"/>
    </source>
</evidence>
<keyword evidence="12 18" id="KW-0472">Membrane</keyword>
<dbReference type="InterPro" id="IPR008207">
    <property type="entry name" value="Sig_transdc_His_kin_Hpt_dom"/>
</dbReference>
<dbReference type="SUPFAM" id="SSF47384">
    <property type="entry name" value="Homodimeric domain of signal transducing histidine kinase"/>
    <property type="match status" value="1"/>
</dbReference>
<dbReference type="SUPFAM" id="SSF52172">
    <property type="entry name" value="CheY-like"/>
    <property type="match status" value="1"/>
</dbReference>
<dbReference type="Gene3D" id="1.10.287.130">
    <property type="match status" value="1"/>
</dbReference>
<dbReference type="SMART" id="SM00388">
    <property type="entry name" value="HisKA"/>
    <property type="match status" value="1"/>
</dbReference>
<evidence type="ECO:0000259" key="20">
    <source>
        <dbReference type="PROSITE" id="PS50110"/>
    </source>
</evidence>
<dbReference type="Pfam" id="PF00989">
    <property type="entry name" value="PAS"/>
    <property type="match status" value="1"/>
</dbReference>
<comment type="function">
    <text evidence="14">Member of the two-component regulatory system BvgS/BvgA. Phosphorylates BvgA via a four-step phosphorelay in response to environmental signals.</text>
</comment>
<dbReference type="Pfam" id="PF02518">
    <property type="entry name" value="HATPase_c"/>
    <property type="match status" value="1"/>
</dbReference>
<dbReference type="Gene3D" id="3.30.450.20">
    <property type="entry name" value="PAS domain"/>
    <property type="match status" value="2"/>
</dbReference>
<dbReference type="InterPro" id="IPR036890">
    <property type="entry name" value="HATPase_C_sf"/>
</dbReference>
<accession>A0A8B6X9D7</accession>
<feature type="domain" description="Histidine kinase" evidence="19">
    <location>
        <begin position="715"/>
        <end position="935"/>
    </location>
</feature>
<keyword evidence="13" id="KW-0131">Cell cycle</keyword>
<dbReference type="GO" id="GO:0000155">
    <property type="term" value="F:phosphorelay sensor kinase activity"/>
    <property type="evidence" value="ECO:0007669"/>
    <property type="project" value="InterPro"/>
</dbReference>
<dbReference type="InterPro" id="IPR005467">
    <property type="entry name" value="His_kinase_dom"/>
</dbReference>
<dbReference type="InterPro" id="IPR001789">
    <property type="entry name" value="Sig_transdc_resp-reg_receiver"/>
</dbReference>
<keyword evidence="9" id="KW-0067">ATP-binding</keyword>
<dbReference type="EC" id="2.7.13.3" evidence="3"/>
<dbReference type="CDD" id="cd00088">
    <property type="entry name" value="HPT"/>
    <property type="match status" value="1"/>
</dbReference>
<dbReference type="SMART" id="SM00448">
    <property type="entry name" value="REC"/>
    <property type="match status" value="1"/>
</dbReference>
<dbReference type="Gene3D" id="3.30.565.10">
    <property type="entry name" value="Histidine kinase-like ATPase, C-terminal domain"/>
    <property type="match status" value="1"/>
</dbReference>
<dbReference type="RefSeq" id="WP_051378437.1">
    <property type="nucleotide sequence ID" value="NZ_AXWS01000008.1"/>
</dbReference>
<evidence type="ECO:0000256" key="17">
    <source>
        <dbReference type="SAM" id="Coils"/>
    </source>
</evidence>
<keyword evidence="5" id="KW-0808">Transferase</keyword>
<keyword evidence="7" id="KW-0547">Nucleotide-binding</keyword>
<feature type="domain" description="PAC" evidence="22">
    <location>
        <begin position="625"/>
        <end position="679"/>
    </location>
</feature>
<evidence type="ECO:0000256" key="10">
    <source>
        <dbReference type="ARBA" id="ARBA00023012"/>
    </source>
</evidence>
<evidence type="ECO:0000256" key="13">
    <source>
        <dbReference type="ARBA" id="ARBA00023306"/>
    </source>
</evidence>
<dbReference type="NCBIfam" id="TIGR00229">
    <property type="entry name" value="sensory_box"/>
    <property type="match status" value="2"/>
</dbReference>
<dbReference type="Gene3D" id="1.20.120.160">
    <property type="entry name" value="HPT domain"/>
    <property type="match status" value="1"/>
</dbReference>
<dbReference type="Gene3D" id="3.40.50.2300">
    <property type="match status" value="1"/>
</dbReference>
<dbReference type="SMART" id="SM00387">
    <property type="entry name" value="HATPase_c"/>
    <property type="match status" value="1"/>
</dbReference>
<dbReference type="InterPro" id="IPR013767">
    <property type="entry name" value="PAS_fold"/>
</dbReference>
<name>A0A8B6X9D7_9BURK</name>
<dbReference type="InterPro" id="IPR013656">
    <property type="entry name" value="PAS_4"/>
</dbReference>
<dbReference type="PANTHER" id="PTHR45339:SF3">
    <property type="entry name" value="HISTIDINE KINASE"/>
    <property type="match status" value="1"/>
</dbReference>
<feature type="coiled-coil region" evidence="17">
    <location>
        <begin position="681"/>
        <end position="715"/>
    </location>
</feature>
<dbReference type="CDD" id="cd16922">
    <property type="entry name" value="HATPase_EvgS-ArcB-TorS-like"/>
    <property type="match status" value="1"/>
</dbReference>
<dbReference type="PRINTS" id="PR00344">
    <property type="entry name" value="BCTRLSENSOR"/>
</dbReference>
<evidence type="ECO:0000256" key="16">
    <source>
        <dbReference type="PROSITE-ProRule" id="PRU00169"/>
    </source>
</evidence>
<keyword evidence="10" id="KW-0902">Two-component regulatory system</keyword>
<keyword evidence="8" id="KW-0418">Kinase</keyword>
<keyword evidence="23" id="KW-1185">Reference proteome</keyword>
<dbReference type="PROSITE" id="PS50112">
    <property type="entry name" value="PAS"/>
    <property type="match status" value="2"/>
</dbReference>
<keyword evidence="17" id="KW-0175">Coiled coil</keyword>
<evidence type="ECO:0000256" key="5">
    <source>
        <dbReference type="ARBA" id="ARBA00022679"/>
    </source>
</evidence>
<feature type="transmembrane region" description="Helical" evidence="18">
    <location>
        <begin position="21"/>
        <end position="38"/>
    </location>
</feature>
<dbReference type="PROSITE" id="PS50109">
    <property type="entry name" value="HIS_KIN"/>
    <property type="match status" value="1"/>
</dbReference>
<evidence type="ECO:0000256" key="3">
    <source>
        <dbReference type="ARBA" id="ARBA00012438"/>
    </source>
</evidence>
<dbReference type="SUPFAM" id="SSF47226">
    <property type="entry name" value="Histidine-containing phosphotransfer domain, HPT domain"/>
    <property type="match status" value="1"/>
</dbReference>
<keyword evidence="4 16" id="KW-0597">Phosphoprotein</keyword>
<dbReference type="SMART" id="SM00086">
    <property type="entry name" value="PAC"/>
    <property type="match status" value="2"/>
</dbReference>
<dbReference type="CDD" id="cd17546">
    <property type="entry name" value="REC_hyHK_CKI1_RcsC-like"/>
    <property type="match status" value="1"/>
</dbReference>
<dbReference type="AlphaFoldDB" id="A0A8B6X9D7"/>
<proteinExistence type="predicted"/>
<evidence type="ECO:0000313" key="24">
    <source>
        <dbReference type="RefSeq" id="WP_051378437.1"/>
    </source>
</evidence>
<evidence type="ECO:0000256" key="8">
    <source>
        <dbReference type="ARBA" id="ARBA00022777"/>
    </source>
</evidence>
<dbReference type="InterPro" id="IPR036097">
    <property type="entry name" value="HisK_dim/P_sf"/>
</dbReference>
<keyword evidence="11" id="KW-0843">Virulence</keyword>
<organism evidence="23 24">
    <name type="scientific">Derxia gummosa DSM 723</name>
    <dbReference type="NCBI Taxonomy" id="1121388"/>
    <lineage>
        <taxon>Bacteria</taxon>
        <taxon>Pseudomonadati</taxon>
        <taxon>Pseudomonadota</taxon>
        <taxon>Betaproteobacteria</taxon>
        <taxon>Burkholderiales</taxon>
        <taxon>Alcaligenaceae</taxon>
        <taxon>Derxia</taxon>
    </lineage>
</organism>
<dbReference type="InterPro" id="IPR004358">
    <property type="entry name" value="Sig_transdc_His_kin-like_C"/>
</dbReference>
<evidence type="ECO:0000259" key="22">
    <source>
        <dbReference type="PROSITE" id="PS50113"/>
    </source>
</evidence>
<feature type="transmembrane region" description="Helical" evidence="18">
    <location>
        <begin position="94"/>
        <end position="119"/>
    </location>
</feature>
<dbReference type="Pfam" id="PF01627">
    <property type="entry name" value="Hpt"/>
    <property type="match status" value="1"/>
</dbReference>
<dbReference type="Pfam" id="PF00072">
    <property type="entry name" value="Response_reg"/>
    <property type="match status" value="1"/>
</dbReference>
<evidence type="ECO:0000256" key="12">
    <source>
        <dbReference type="ARBA" id="ARBA00023136"/>
    </source>
</evidence>
<reference evidence="24" key="1">
    <citation type="submission" date="2025-08" db="UniProtKB">
        <authorList>
            <consortium name="RefSeq"/>
        </authorList>
    </citation>
    <scope>IDENTIFICATION</scope>
</reference>
<dbReference type="GO" id="GO:0005524">
    <property type="term" value="F:ATP binding"/>
    <property type="evidence" value="ECO:0007669"/>
    <property type="project" value="UniProtKB-KW"/>
</dbReference>
<dbReference type="PANTHER" id="PTHR45339">
    <property type="entry name" value="HYBRID SIGNAL TRANSDUCTION HISTIDINE KINASE J"/>
    <property type="match status" value="1"/>
</dbReference>
<evidence type="ECO:0000256" key="4">
    <source>
        <dbReference type="ARBA" id="ARBA00022553"/>
    </source>
</evidence>
<evidence type="ECO:0000256" key="18">
    <source>
        <dbReference type="SAM" id="Phobius"/>
    </source>
</evidence>
<feature type="domain" description="Response regulatory" evidence="20">
    <location>
        <begin position="963"/>
        <end position="1079"/>
    </location>
</feature>
<dbReference type="InterPro" id="IPR003594">
    <property type="entry name" value="HATPase_dom"/>
</dbReference>
<feature type="modified residue" description="4-aspartylphosphate" evidence="16">
    <location>
        <position position="1012"/>
    </location>
</feature>
<dbReference type="PROSITE" id="PS50113">
    <property type="entry name" value="PAC"/>
    <property type="match status" value="1"/>
</dbReference>
<evidence type="ECO:0000256" key="11">
    <source>
        <dbReference type="ARBA" id="ARBA00023026"/>
    </source>
</evidence>
<evidence type="ECO:0000256" key="14">
    <source>
        <dbReference type="ARBA" id="ARBA00058004"/>
    </source>
</evidence>
<dbReference type="GO" id="GO:0005886">
    <property type="term" value="C:plasma membrane"/>
    <property type="evidence" value="ECO:0007669"/>
    <property type="project" value="UniProtKB-SubCell"/>
</dbReference>
<dbReference type="PROSITE" id="PS50110">
    <property type="entry name" value="RESPONSE_REGULATORY"/>
    <property type="match status" value="1"/>
</dbReference>
<keyword evidence="18" id="KW-1133">Transmembrane helix</keyword>
<feature type="domain" description="PAS" evidence="21">
    <location>
        <begin position="554"/>
        <end position="600"/>
    </location>
</feature>
<evidence type="ECO:0000256" key="1">
    <source>
        <dbReference type="ARBA" id="ARBA00000085"/>
    </source>
</evidence>
<dbReference type="CDD" id="cd00130">
    <property type="entry name" value="PAS"/>
    <property type="match status" value="2"/>
</dbReference>
<evidence type="ECO:0000256" key="9">
    <source>
        <dbReference type="ARBA" id="ARBA00022840"/>
    </source>
</evidence>
<dbReference type="Proteomes" id="UP000675920">
    <property type="component" value="Unplaced"/>
</dbReference>
<comment type="catalytic activity">
    <reaction evidence="1">
        <text>ATP + protein L-histidine = ADP + protein N-phospho-L-histidine.</text>
        <dbReference type="EC" id="2.7.13.3"/>
    </reaction>
</comment>
<dbReference type="SMART" id="SM00091">
    <property type="entry name" value="PAS"/>
    <property type="match status" value="2"/>
</dbReference>
<evidence type="ECO:0000256" key="2">
    <source>
        <dbReference type="ARBA" id="ARBA00004370"/>
    </source>
</evidence>
<dbReference type="Pfam" id="PF08448">
    <property type="entry name" value="PAS_4"/>
    <property type="match status" value="1"/>
</dbReference>
<dbReference type="InterPro" id="IPR000014">
    <property type="entry name" value="PAS"/>
</dbReference>
<dbReference type="InterPro" id="IPR003661">
    <property type="entry name" value="HisK_dim/P_dom"/>
</dbReference>
<dbReference type="OrthoDB" id="5519028at2"/>
<evidence type="ECO:0000256" key="15">
    <source>
        <dbReference type="ARBA" id="ARBA00070152"/>
    </source>
</evidence>
<evidence type="ECO:0000259" key="21">
    <source>
        <dbReference type="PROSITE" id="PS50112"/>
    </source>
</evidence>
<evidence type="ECO:0000259" key="19">
    <source>
        <dbReference type="PROSITE" id="PS50109"/>
    </source>
</evidence>
<dbReference type="Pfam" id="PF00512">
    <property type="entry name" value="HisKA"/>
    <property type="match status" value="1"/>
</dbReference>
<feature type="transmembrane region" description="Helical" evidence="18">
    <location>
        <begin position="50"/>
        <end position="73"/>
    </location>
</feature>
<keyword evidence="6" id="KW-0732">Signal</keyword>
<keyword evidence="18" id="KW-0812">Transmembrane</keyword>
<dbReference type="FunFam" id="3.30.565.10:FF:000010">
    <property type="entry name" value="Sensor histidine kinase RcsC"/>
    <property type="match status" value="1"/>
</dbReference>
<dbReference type="FunFam" id="1.10.287.130:FF:000038">
    <property type="entry name" value="Sensory transduction histidine kinase"/>
    <property type="match status" value="1"/>
</dbReference>
<dbReference type="CDD" id="cd00082">
    <property type="entry name" value="HisKA"/>
    <property type="match status" value="1"/>
</dbReference>
<dbReference type="InterPro" id="IPR036641">
    <property type="entry name" value="HPT_dom_sf"/>
</dbReference>
<dbReference type="InterPro" id="IPR001610">
    <property type="entry name" value="PAC"/>
</dbReference>
<evidence type="ECO:0000313" key="23">
    <source>
        <dbReference type="Proteomes" id="UP000675920"/>
    </source>
</evidence>
<protein>
    <recommendedName>
        <fullName evidence="15">Virulence sensor protein BvgS</fullName>
        <ecNumber evidence="3">2.7.13.3</ecNumber>
    </recommendedName>
</protein>
<evidence type="ECO:0000256" key="6">
    <source>
        <dbReference type="ARBA" id="ARBA00022729"/>
    </source>
</evidence>
<dbReference type="InterPro" id="IPR035965">
    <property type="entry name" value="PAS-like_dom_sf"/>
</dbReference>
<dbReference type="InterPro" id="IPR000700">
    <property type="entry name" value="PAS-assoc_C"/>
</dbReference>
<comment type="subcellular location">
    <subcellularLocation>
        <location evidence="2">Membrane</location>
    </subcellularLocation>
</comment>
<sequence>MSSPPGPQRPNDVPTAERATAGAIALAYAASSAAWIFLSDLALARFVSDPSLQALVGVGKGLGFIGLSAWLLYRLLLRRGTTGRSPRATRGRPHFLGTATLLPALVIAPLTLLGIYLSYVQHRDTAFARIEAVGDLRTHQLGNWLGERLSDARFVRDNRVWADLARRWRDGDAAARSALAEQLDTLRSVHPVDDVALLGPDGRPLWSTDTGIDRIPPELAAGLGSALSRPLDGSADAVARGEYVGPYLDADGRPRLDFIAVLTGRDGEAVAAVVMRIDPLRTLEPMLADWPGQSRTGETALYRYEGDELRLLSAPRGGQHEPLAIRLPVTGGSSLAAQFVRGQLHAGESGWGRDYRGDAVLGVVRPVPDSDWLVVAKMDRAELLEGTLRDTLWVVLAGVAAFMLAASVMHLRQQQRELADERNAREAQDSRVRTLSLLDSLVHSTDDAIYAKDEQGRYLLFNEAAARHLGRGEAEVLGRDDRSLLPPAEAAAAMAIDRRVMETGRTERYDMHLVSGGETRVLSTTKGPLRMGDSIIGVFGISRDMTDRARDRERLRQLSRAVEQSPESIVITDLAANIEYVNDAFVRVSGWKRDEVMGRNPKLLQSGRTPRETYTEMWATLTAGRPWRGQFFNRRRDGSEYTEIAIITPLRDADGNISHYVAVKQDVTAQQRDQAELEAHRHRLEELVESRTRELAEARRKAEDANRAKSEFLANMSHEIRTPMNAILGLARLLRRGGATPEQTEKLGKIDAAANHLLSIINDILDLSKIEAGQLRLEQTDFALGAVLDHVRSIIQPQAEAKRIELVVEAEGAPAWLRGDPTRLRQALLNYAGNAVKFTEHGRIVLRAEIVDEADDEVMLRFEVIDTGIGIDPTELPRLFQAFEQADASTTRRHGGTGLGLAITLRLARLMGGDAGASSEPGIGSHFWLTARFARGRAGVTTEPSLGALRAETLLRERHAGQRVLLAEDHPVNREVAVEQLMVVGLAVDVAEDGAIAVRKVENADYALVLMDMQMPHLDGLDATRAIRALPGRATLPIIAMTANAFEQDREACAAAGMNDFVTKPTDPQTLYATLLRWLPAGGASSAARPAITADPESLALDRLRRIPGLDTRAGLELVCGNSATYVRLLRLFADTHRDDPARLREASADPARLAVLVHTLKSAAGSIGAQLVRDAATALEAALRAPAPHGHEPAAPDTDDVAALADQVARLVTALECACAVNA</sequence>
<dbReference type="SUPFAM" id="SSF55785">
    <property type="entry name" value="PYP-like sensor domain (PAS domain)"/>
    <property type="match status" value="2"/>
</dbReference>
<dbReference type="GO" id="GO:0006355">
    <property type="term" value="P:regulation of DNA-templated transcription"/>
    <property type="evidence" value="ECO:0007669"/>
    <property type="project" value="InterPro"/>
</dbReference>
<feature type="domain" description="PAS" evidence="21">
    <location>
        <begin position="434"/>
        <end position="504"/>
    </location>
</feature>
<dbReference type="SUPFAM" id="SSF55874">
    <property type="entry name" value="ATPase domain of HSP90 chaperone/DNA topoisomerase II/histidine kinase"/>
    <property type="match status" value="1"/>
</dbReference>